<dbReference type="EMBL" id="ACFW01000009">
    <property type="protein sequence ID" value="EER29169.1"/>
    <property type="molecule type" value="Genomic_DNA"/>
</dbReference>
<keyword evidence="4" id="KW-0862">Zinc</keyword>
<protein>
    <submittedName>
        <fullName evidence="12">GATA family transcription factor</fullName>
    </submittedName>
</protein>
<feature type="region of interest" description="Disordered" evidence="10">
    <location>
        <begin position="1"/>
        <end position="82"/>
    </location>
</feature>
<feature type="domain" description="GATA-type" evidence="11">
    <location>
        <begin position="149"/>
        <end position="196"/>
    </location>
</feature>
<dbReference type="SUPFAM" id="SSF57716">
    <property type="entry name" value="Glucocorticoid receptor-like (DNA-binding domain)"/>
    <property type="match status" value="1"/>
</dbReference>
<dbReference type="PROSITE" id="PS50114">
    <property type="entry name" value="GATA_ZN_FINGER_2"/>
    <property type="match status" value="1"/>
</dbReference>
<evidence type="ECO:0000256" key="9">
    <source>
        <dbReference type="PROSITE-ProRule" id="PRU00094"/>
    </source>
</evidence>
<feature type="region of interest" description="Disordered" evidence="10">
    <location>
        <begin position="193"/>
        <end position="264"/>
    </location>
</feature>
<dbReference type="GO" id="GO:0000122">
    <property type="term" value="P:negative regulation of transcription by RNA polymerase II"/>
    <property type="evidence" value="ECO:0007669"/>
    <property type="project" value="TreeGrafter"/>
</dbReference>
<dbReference type="AlphaFoldDB" id="C5P0G1"/>
<dbReference type="InterPro" id="IPR039355">
    <property type="entry name" value="Transcription_factor_GATA"/>
</dbReference>
<dbReference type="GO" id="GO:0005634">
    <property type="term" value="C:nucleus"/>
    <property type="evidence" value="ECO:0007669"/>
    <property type="project" value="UniProtKB-SubCell"/>
</dbReference>
<dbReference type="HOGENOM" id="CLU_035349_2_0_1"/>
<comment type="caution">
    <text evidence="12">The sequence shown here is derived from an EMBL/GenBank/DDBJ whole genome shotgun (WGS) entry which is preliminary data.</text>
</comment>
<dbReference type="VEuPathDB" id="FungiDB:CPC735_068510"/>
<evidence type="ECO:0000256" key="6">
    <source>
        <dbReference type="ARBA" id="ARBA00023054"/>
    </source>
</evidence>
<dbReference type="Pfam" id="PF00320">
    <property type="entry name" value="GATA"/>
    <property type="match status" value="1"/>
</dbReference>
<organism evidence="12 13">
    <name type="scientific">Coccidioides posadasii (strain C735)</name>
    <name type="common">Valley fever fungus</name>
    <dbReference type="NCBI Taxonomy" id="222929"/>
    <lineage>
        <taxon>Eukaryota</taxon>
        <taxon>Fungi</taxon>
        <taxon>Dikarya</taxon>
        <taxon>Ascomycota</taxon>
        <taxon>Pezizomycotina</taxon>
        <taxon>Eurotiomycetes</taxon>
        <taxon>Eurotiomycetidae</taxon>
        <taxon>Onygenales</taxon>
        <taxon>Onygenaceae</taxon>
        <taxon>Coccidioides</taxon>
    </lineage>
</organism>
<keyword evidence="7" id="KW-0804">Transcription</keyword>
<reference evidence="12 13" key="1">
    <citation type="journal article" date="2009" name="Genome Res.">
        <title>Comparative genomic analyses of the human fungal pathogens Coccidioides and their relatives.</title>
        <authorList>
            <person name="Sharpton T.J."/>
            <person name="Stajich J.E."/>
            <person name="Rounsley S.D."/>
            <person name="Gardner M.J."/>
            <person name="Wortman J.R."/>
            <person name="Jordar V.S."/>
            <person name="Maiti R."/>
            <person name="Kodira C.D."/>
            <person name="Neafsey D.E."/>
            <person name="Zeng Q."/>
            <person name="Hung C.-Y."/>
            <person name="McMahan C."/>
            <person name="Muszewska A."/>
            <person name="Grynberg M."/>
            <person name="Mandel M.A."/>
            <person name="Kellner E.M."/>
            <person name="Barker B.M."/>
            <person name="Galgiani J.N."/>
            <person name="Orbach M.J."/>
            <person name="Kirkland T.N."/>
            <person name="Cole G.T."/>
            <person name="Henn M.R."/>
            <person name="Birren B.W."/>
            <person name="Taylor J.W."/>
        </authorList>
    </citation>
    <scope>NUCLEOTIDE SEQUENCE [LARGE SCALE GENOMIC DNA]</scope>
    <source>
        <strain evidence="13">C735</strain>
    </source>
</reference>
<evidence type="ECO:0000256" key="3">
    <source>
        <dbReference type="ARBA" id="ARBA00022771"/>
    </source>
</evidence>
<dbReference type="Gene3D" id="3.30.50.10">
    <property type="entry name" value="Erythroid Transcription Factor GATA-1, subunit A"/>
    <property type="match status" value="1"/>
</dbReference>
<feature type="compositionally biased region" description="Polar residues" evidence="10">
    <location>
        <begin position="1"/>
        <end position="26"/>
    </location>
</feature>
<dbReference type="GO" id="GO:0000981">
    <property type="term" value="F:DNA-binding transcription factor activity, RNA polymerase II-specific"/>
    <property type="evidence" value="ECO:0007669"/>
    <property type="project" value="TreeGrafter"/>
</dbReference>
<feature type="compositionally biased region" description="Polar residues" evidence="10">
    <location>
        <begin position="246"/>
        <end position="264"/>
    </location>
</feature>
<dbReference type="PRINTS" id="PR00619">
    <property type="entry name" value="GATAZNFINGER"/>
</dbReference>
<evidence type="ECO:0000256" key="8">
    <source>
        <dbReference type="ARBA" id="ARBA00023242"/>
    </source>
</evidence>
<keyword evidence="6" id="KW-0175">Coiled coil</keyword>
<dbReference type="InterPro" id="IPR056998">
    <property type="entry name" value="Asd-4/GZF3_helical"/>
</dbReference>
<dbReference type="GO" id="GO:0008270">
    <property type="term" value="F:zinc ion binding"/>
    <property type="evidence" value="ECO:0007669"/>
    <property type="project" value="UniProtKB-KW"/>
</dbReference>
<dbReference type="Pfam" id="PF25026">
    <property type="entry name" value="Asd-4"/>
    <property type="match status" value="1"/>
</dbReference>
<evidence type="ECO:0000256" key="10">
    <source>
        <dbReference type="SAM" id="MobiDB-lite"/>
    </source>
</evidence>
<dbReference type="GO" id="GO:0045944">
    <property type="term" value="P:positive regulation of transcription by RNA polymerase II"/>
    <property type="evidence" value="ECO:0007669"/>
    <property type="project" value="TreeGrafter"/>
</dbReference>
<feature type="compositionally biased region" description="Polar residues" evidence="10">
    <location>
        <begin position="59"/>
        <end position="75"/>
    </location>
</feature>
<accession>C5P0G1</accession>
<dbReference type="Proteomes" id="UP000009084">
    <property type="component" value="Unassembled WGS sequence"/>
</dbReference>
<keyword evidence="8" id="KW-0539">Nucleus</keyword>
<gene>
    <name evidence="12" type="ORF">CPC735_068510</name>
</gene>
<sequence>MTSAVATLTLGSSAISPSLPPNSHQTDMLVFPASSQEGERATSASVSPPLLPVSASTSGQSETLSTRPTSQNMESQAAPCSEGPISNAGLSALASAASAPTSYLRAYDATENVCNNHNATQSMNYATSSPSATTGGSGAASSPQYQSVCQNCGTSKTPLWRRDGMGAVLCNACGLFLKLHGRPRPLNLKTDVIKSRNRVKTSGQGSKRKPAVDVNGTPTSKADAMAATGAYGFPRARKTSPRSDRSNSPLSRTDTPNFAHNNNIAPQNVFDGVALSEHGINPSTAGFSALQLQQPSPGSSTSSNDRHLEMAQTYEGLVAANTSLKTRVSELEVINELFRGRVTQLEQSEEASRRSELNVRDSELHLRRSLEEAQKREEELKRKISELEQELNEYKQSDNCGNPVEPEAKKARLSDNTIGPPANPTIEAS</sequence>
<evidence type="ECO:0000313" key="13">
    <source>
        <dbReference type="Proteomes" id="UP000009084"/>
    </source>
</evidence>
<feature type="compositionally biased region" description="Low complexity" evidence="10">
    <location>
        <begin position="41"/>
        <end position="58"/>
    </location>
</feature>
<dbReference type="CDD" id="cd00202">
    <property type="entry name" value="ZnF_GATA"/>
    <property type="match status" value="1"/>
</dbReference>
<evidence type="ECO:0000313" key="12">
    <source>
        <dbReference type="EMBL" id="EER29169.1"/>
    </source>
</evidence>
<proteinExistence type="predicted"/>
<keyword evidence="3 9" id="KW-0863">Zinc-finger</keyword>
<evidence type="ECO:0000256" key="4">
    <source>
        <dbReference type="ARBA" id="ARBA00022833"/>
    </source>
</evidence>
<evidence type="ECO:0000259" key="11">
    <source>
        <dbReference type="PROSITE" id="PS50114"/>
    </source>
</evidence>
<keyword evidence="5" id="KW-0805">Transcription regulation</keyword>
<dbReference type="PROSITE" id="PS00344">
    <property type="entry name" value="GATA_ZN_FINGER_1"/>
    <property type="match status" value="1"/>
</dbReference>
<dbReference type="GO" id="GO:0000978">
    <property type="term" value="F:RNA polymerase II cis-regulatory region sequence-specific DNA binding"/>
    <property type="evidence" value="ECO:0007669"/>
    <property type="project" value="TreeGrafter"/>
</dbReference>
<dbReference type="PANTHER" id="PTHR10071:SF338">
    <property type="entry name" value="GATA-TYPE DOMAIN-CONTAINING PROTEIN"/>
    <property type="match status" value="1"/>
</dbReference>
<dbReference type="InterPro" id="IPR000679">
    <property type="entry name" value="Znf_GATA"/>
</dbReference>
<evidence type="ECO:0000256" key="2">
    <source>
        <dbReference type="ARBA" id="ARBA00022723"/>
    </source>
</evidence>
<dbReference type="SMART" id="SM00401">
    <property type="entry name" value="ZnF_GATA"/>
    <property type="match status" value="1"/>
</dbReference>
<evidence type="ECO:0000256" key="7">
    <source>
        <dbReference type="ARBA" id="ARBA00023163"/>
    </source>
</evidence>
<dbReference type="InterPro" id="IPR013088">
    <property type="entry name" value="Znf_NHR/GATA"/>
</dbReference>
<evidence type="ECO:0000256" key="5">
    <source>
        <dbReference type="ARBA" id="ARBA00023015"/>
    </source>
</evidence>
<evidence type="ECO:0000256" key="1">
    <source>
        <dbReference type="ARBA" id="ARBA00004123"/>
    </source>
</evidence>
<dbReference type="PANTHER" id="PTHR10071">
    <property type="entry name" value="TRANSCRIPTION FACTOR GATA FAMILY MEMBER"/>
    <property type="match status" value="1"/>
</dbReference>
<comment type="subcellular location">
    <subcellularLocation>
        <location evidence="1">Nucleus</location>
    </subcellularLocation>
</comment>
<feature type="region of interest" description="Disordered" evidence="10">
    <location>
        <begin position="393"/>
        <end position="429"/>
    </location>
</feature>
<keyword evidence="2" id="KW-0479">Metal-binding</keyword>
<name>C5P0G1_COCP7</name>
<dbReference type="OrthoDB" id="515401at2759"/>
<dbReference type="FunFam" id="3.30.50.10:FF:000007">
    <property type="entry name" value="Nitrogen regulatory AreA, N-terminal"/>
    <property type="match status" value="1"/>
</dbReference>